<dbReference type="EMBL" id="LAZR01046274">
    <property type="protein sequence ID" value="KKK96918.1"/>
    <property type="molecule type" value="Genomic_DNA"/>
</dbReference>
<name>A0A0F8ZSZ0_9ZZZZ</name>
<proteinExistence type="predicted"/>
<reference evidence="1" key="1">
    <citation type="journal article" date="2015" name="Nature">
        <title>Complex archaea that bridge the gap between prokaryotes and eukaryotes.</title>
        <authorList>
            <person name="Spang A."/>
            <person name="Saw J.H."/>
            <person name="Jorgensen S.L."/>
            <person name="Zaremba-Niedzwiedzka K."/>
            <person name="Martijn J."/>
            <person name="Lind A.E."/>
            <person name="van Eijk R."/>
            <person name="Schleper C."/>
            <person name="Guy L."/>
            <person name="Ettema T.J."/>
        </authorList>
    </citation>
    <scope>NUCLEOTIDE SEQUENCE</scope>
</reference>
<evidence type="ECO:0000313" key="1">
    <source>
        <dbReference type="EMBL" id="KKK96918.1"/>
    </source>
</evidence>
<gene>
    <name evidence="1" type="ORF">LCGC14_2657950</name>
</gene>
<protein>
    <submittedName>
        <fullName evidence="1">Uncharacterized protein</fullName>
    </submittedName>
</protein>
<organism evidence="1">
    <name type="scientific">marine sediment metagenome</name>
    <dbReference type="NCBI Taxonomy" id="412755"/>
    <lineage>
        <taxon>unclassified sequences</taxon>
        <taxon>metagenomes</taxon>
        <taxon>ecological metagenomes</taxon>
    </lineage>
</organism>
<sequence>MMGMFDSFYAKAKCPYCKIEKEMEFQSKRGANMLLNYEIGDKVHLYFMTMKDGALRDALAICECGKVTYADIIISNNIFVGLKKIRKNAV</sequence>
<dbReference type="AlphaFoldDB" id="A0A0F8ZSZ0"/>
<comment type="caution">
    <text evidence="1">The sequence shown here is derived from an EMBL/GenBank/DDBJ whole genome shotgun (WGS) entry which is preliminary data.</text>
</comment>
<accession>A0A0F8ZSZ0</accession>